<evidence type="ECO:0000313" key="3">
    <source>
        <dbReference type="Proteomes" id="UP001165082"/>
    </source>
</evidence>
<dbReference type="Proteomes" id="UP001165082">
    <property type="component" value="Unassembled WGS sequence"/>
</dbReference>
<sequence length="252" mass="27533">MATPHVSTMMTQDDVVMKKFGLSQNQLARAKVLRQMGVTEDDLQIAGQILSLMPPEPEKGANAKAEVLMGYDSTRLNREKALRMLGVSEEELDVENEKILGSLGVDGRKRSFRLARSMSAPLTNIRSSGSKRGSWFSRKSSTASGYSVGVPNGGGGARRRSSIMSNINVAFEGWNCTSAFGAVDEKVEEITELRVISAQKDATIEVLRQRLNRMMNENKELKAKLQEKEAEEEVAAAAASEQGFKGWFGGGK</sequence>
<keyword evidence="1" id="KW-0175">Coiled coil</keyword>
<name>A0A9W7CJZ7_9STRA</name>
<gene>
    <name evidence="2" type="ORF">TrRE_jg8146</name>
</gene>
<dbReference type="AlphaFoldDB" id="A0A9W7CJZ7"/>
<feature type="coiled-coil region" evidence="1">
    <location>
        <begin position="204"/>
        <end position="242"/>
    </location>
</feature>
<protein>
    <submittedName>
        <fullName evidence="2">Uncharacterized protein</fullName>
    </submittedName>
</protein>
<organism evidence="2 3">
    <name type="scientific">Triparma retinervis</name>
    <dbReference type="NCBI Taxonomy" id="2557542"/>
    <lineage>
        <taxon>Eukaryota</taxon>
        <taxon>Sar</taxon>
        <taxon>Stramenopiles</taxon>
        <taxon>Ochrophyta</taxon>
        <taxon>Bolidophyceae</taxon>
        <taxon>Parmales</taxon>
        <taxon>Triparmaceae</taxon>
        <taxon>Triparma</taxon>
    </lineage>
</organism>
<accession>A0A9W7CJZ7</accession>
<proteinExistence type="predicted"/>
<dbReference type="OrthoDB" id="196657at2759"/>
<comment type="caution">
    <text evidence="2">The sequence shown here is derived from an EMBL/GenBank/DDBJ whole genome shotgun (WGS) entry which is preliminary data.</text>
</comment>
<evidence type="ECO:0000313" key="2">
    <source>
        <dbReference type="EMBL" id="GMI07095.1"/>
    </source>
</evidence>
<dbReference type="EMBL" id="BRXZ01000192">
    <property type="protein sequence ID" value="GMI07095.1"/>
    <property type="molecule type" value="Genomic_DNA"/>
</dbReference>
<keyword evidence="3" id="KW-1185">Reference proteome</keyword>
<reference evidence="2" key="1">
    <citation type="submission" date="2022-07" db="EMBL/GenBank/DDBJ databases">
        <title>Genome analysis of Parmales, a sister group of diatoms, reveals the evolutionary specialization of diatoms from phago-mixotrophs to photoautotrophs.</title>
        <authorList>
            <person name="Ban H."/>
            <person name="Sato S."/>
            <person name="Yoshikawa S."/>
            <person name="Kazumasa Y."/>
            <person name="Nakamura Y."/>
            <person name="Ichinomiya M."/>
            <person name="Saitoh K."/>
            <person name="Sato N."/>
            <person name="Blanc-Mathieu R."/>
            <person name="Endo H."/>
            <person name="Kuwata A."/>
            <person name="Ogata H."/>
        </authorList>
    </citation>
    <scope>NUCLEOTIDE SEQUENCE</scope>
</reference>
<evidence type="ECO:0000256" key="1">
    <source>
        <dbReference type="SAM" id="Coils"/>
    </source>
</evidence>